<comment type="caution">
    <text evidence="2">The sequence shown here is derived from an EMBL/GenBank/DDBJ whole genome shotgun (WGS) entry which is preliminary data.</text>
</comment>
<dbReference type="InterPro" id="IPR016032">
    <property type="entry name" value="Sig_transdc_resp-reg_C-effctor"/>
</dbReference>
<dbReference type="GO" id="GO:0003677">
    <property type="term" value="F:DNA binding"/>
    <property type="evidence" value="ECO:0007669"/>
    <property type="project" value="InterPro"/>
</dbReference>
<organism evidence="2 3">
    <name type="scientific">Saccharothrix variisporea</name>
    <dbReference type="NCBI Taxonomy" id="543527"/>
    <lineage>
        <taxon>Bacteria</taxon>
        <taxon>Bacillati</taxon>
        <taxon>Actinomycetota</taxon>
        <taxon>Actinomycetes</taxon>
        <taxon>Pseudonocardiales</taxon>
        <taxon>Pseudonocardiaceae</taxon>
        <taxon>Saccharothrix</taxon>
    </lineage>
</organism>
<sequence>MGVCARLRRRRHAGGTAVSLAILGLTAEQERLYRYLLRSVRTDVDTAGAELAMPNVRSVAAQLRALGLVDDTLTATSPEVAVDLLVRRRLEQTRRRLGELTLAWDVLTELAEEHRSGRTVQMVEHIPDGTAVVQRILRLLTDEPGELLHLRERVLLATTESTTAPFTGLLARGLRSRTLVALRALETPEQEAHARRWHAVGDLHRVTTEPVRQLALVNRTVAFVQADPADPRAGALQIRQSGLVAILVDLFDGMWSRARDLDDPSPSPIERMVLHALTRHDTDDAAARSLNISVRKFRAHVADLMSRVGATTRFQAGLLAKERGWL</sequence>
<dbReference type="InterPro" id="IPR000792">
    <property type="entry name" value="Tscrpt_reg_LuxR_C"/>
</dbReference>
<evidence type="ECO:0000313" key="3">
    <source>
        <dbReference type="Proteomes" id="UP000272729"/>
    </source>
</evidence>
<dbReference type="Proteomes" id="UP000272729">
    <property type="component" value="Unassembled WGS sequence"/>
</dbReference>
<dbReference type="AlphaFoldDB" id="A0A495XHX8"/>
<protein>
    <recommendedName>
        <fullName evidence="1">HTH luxR-type domain-containing protein</fullName>
    </recommendedName>
</protein>
<keyword evidence="3" id="KW-1185">Reference proteome</keyword>
<dbReference type="InterPro" id="IPR051797">
    <property type="entry name" value="TrmB-like"/>
</dbReference>
<dbReference type="SUPFAM" id="SSF46894">
    <property type="entry name" value="C-terminal effector domain of the bipartite response regulators"/>
    <property type="match status" value="1"/>
</dbReference>
<reference evidence="2 3" key="1">
    <citation type="submission" date="2018-10" db="EMBL/GenBank/DDBJ databases">
        <title>Sequencing the genomes of 1000 actinobacteria strains.</title>
        <authorList>
            <person name="Klenk H.-P."/>
        </authorList>
    </citation>
    <scope>NUCLEOTIDE SEQUENCE [LARGE SCALE GENOMIC DNA]</scope>
    <source>
        <strain evidence="2 3">DSM 43911</strain>
    </source>
</reference>
<feature type="domain" description="HTH luxR-type" evidence="1">
    <location>
        <begin position="263"/>
        <end position="320"/>
    </location>
</feature>
<name>A0A495XHX8_9PSEU</name>
<proteinExistence type="predicted"/>
<dbReference type="GO" id="GO:0006355">
    <property type="term" value="P:regulation of DNA-templated transcription"/>
    <property type="evidence" value="ECO:0007669"/>
    <property type="project" value="InterPro"/>
</dbReference>
<dbReference type="PANTHER" id="PTHR34293">
    <property type="entry name" value="HTH-TYPE TRANSCRIPTIONAL REGULATOR TRMBL2"/>
    <property type="match status" value="1"/>
</dbReference>
<dbReference type="Gene3D" id="1.10.10.10">
    <property type="entry name" value="Winged helix-like DNA-binding domain superfamily/Winged helix DNA-binding domain"/>
    <property type="match status" value="1"/>
</dbReference>
<evidence type="ECO:0000259" key="1">
    <source>
        <dbReference type="SMART" id="SM00421"/>
    </source>
</evidence>
<dbReference type="InterPro" id="IPR036388">
    <property type="entry name" value="WH-like_DNA-bd_sf"/>
</dbReference>
<dbReference type="SMART" id="SM00421">
    <property type="entry name" value="HTH_LUXR"/>
    <property type="match status" value="1"/>
</dbReference>
<dbReference type="PANTHER" id="PTHR34293:SF1">
    <property type="entry name" value="HTH-TYPE TRANSCRIPTIONAL REGULATOR TRMBL2"/>
    <property type="match status" value="1"/>
</dbReference>
<accession>A0A495XHX8</accession>
<gene>
    <name evidence="2" type="ORF">DFJ66_6691</name>
</gene>
<dbReference type="EMBL" id="RBXR01000001">
    <property type="protein sequence ID" value="RKT73359.1"/>
    <property type="molecule type" value="Genomic_DNA"/>
</dbReference>
<evidence type="ECO:0000313" key="2">
    <source>
        <dbReference type="EMBL" id="RKT73359.1"/>
    </source>
</evidence>